<sequence>MTLDHRASAQSLDLFRYPRTPHLEGSRLQDGDADHEHVPYLTLRGQYLVVEEKIDGANTGISFSAAGELLLQSRGHYLVGGGRERQFSFVKAWAAAHGAWLLERLEDRYVMYGETATKKHAVFYDALPHHFFEFDVLDRRTGAFLSTAARRALLAGGPVLSVPVLYEGTAPASLDGLKALLRPSLAKSAHWRLAFEQTVRRAGLDLALAWKQGDKSDLSEGLYIKVEATGQTVGRYKWVRQDFVQAILESEKHHSEQPFMPNLLVPGVDLYAPQPTVTWDTLRANAAAGPMHERAEDVS</sequence>
<evidence type="ECO:0000313" key="2">
    <source>
        <dbReference type="EMBL" id="QOK99301.1"/>
    </source>
</evidence>
<keyword evidence="2" id="KW-0614">Plasmid</keyword>
<protein>
    <submittedName>
        <fullName evidence="2">RNA ligase family protein</fullName>
    </submittedName>
</protein>
<name>A0AA92QDP0_RALSL</name>
<gene>
    <name evidence="2" type="ORF">HF909_23515</name>
</gene>
<reference evidence="3" key="1">
    <citation type="submission" date="2020-04" db="EMBL/GenBank/DDBJ databases">
        <title>Ralstonia solanacearum UW576, UW763, UW773, and UW774.</title>
        <authorList>
            <person name="Steidl O."/>
            <person name="Truchon A."/>
            <person name="Allen C."/>
        </authorList>
    </citation>
    <scope>NUCLEOTIDE SEQUENCE [LARGE SCALE GENOMIC DNA]</scope>
    <source>
        <strain evidence="3">UW774</strain>
        <plasmid evidence="3">pUW774mp</plasmid>
    </source>
</reference>
<dbReference type="PANTHER" id="PTHR43883">
    <property type="entry name" value="SLR0207 PROTEIN"/>
    <property type="match status" value="1"/>
</dbReference>
<dbReference type="InterPro" id="IPR021122">
    <property type="entry name" value="RNA_ligase_dom_REL/Rnl2"/>
</dbReference>
<dbReference type="Proteomes" id="UP000593970">
    <property type="component" value="Plasmid pUW774mp"/>
</dbReference>
<geneLocation type="plasmid" evidence="2 3">
    <name>pUW774mp</name>
</geneLocation>
<dbReference type="PANTHER" id="PTHR43883:SF1">
    <property type="entry name" value="GLUCONOKINASE"/>
    <property type="match status" value="1"/>
</dbReference>
<dbReference type="EMBL" id="CP051170">
    <property type="protein sequence ID" value="QOK99301.1"/>
    <property type="molecule type" value="Genomic_DNA"/>
</dbReference>
<dbReference type="AlphaFoldDB" id="A0AA92QDP0"/>
<dbReference type="Pfam" id="PF09414">
    <property type="entry name" value="RNA_ligase"/>
    <property type="match status" value="1"/>
</dbReference>
<accession>A0AA92QDP0</accession>
<dbReference type="InterPro" id="IPR052732">
    <property type="entry name" value="Cell-binding_unc_protein"/>
</dbReference>
<dbReference type="SUPFAM" id="SSF56091">
    <property type="entry name" value="DNA ligase/mRNA capping enzyme, catalytic domain"/>
    <property type="match status" value="1"/>
</dbReference>
<keyword evidence="2" id="KW-0436">Ligase</keyword>
<feature type="domain" description="RNA ligase" evidence="1">
    <location>
        <begin position="47"/>
        <end position="239"/>
    </location>
</feature>
<dbReference type="GO" id="GO:0016874">
    <property type="term" value="F:ligase activity"/>
    <property type="evidence" value="ECO:0007669"/>
    <property type="project" value="UniProtKB-KW"/>
</dbReference>
<dbReference type="Gene3D" id="3.30.470.30">
    <property type="entry name" value="DNA ligase/mRNA capping enzyme"/>
    <property type="match status" value="1"/>
</dbReference>
<organism evidence="2 3">
    <name type="scientific">Ralstonia solanacearum</name>
    <name type="common">Pseudomonas solanacearum</name>
    <dbReference type="NCBI Taxonomy" id="305"/>
    <lineage>
        <taxon>Bacteria</taxon>
        <taxon>Pseudomonadati</taxon>
        <taxon>Pseudomonadota</taxon>
        <taxon>Betaproteobacteria</taxon>
        <taxon>Burkholderiales</taxon>
        <taxon>Burkholderiaceae</taxon>
        <taxon>Ralstonia</taxon>
        <taxon>Ralstonia solanacearum species complex</taxon>
    </lineage>
</organism>
<evidence type="ECO:0000259" key="1">
    <source>
        <dbReference type="Pfam" id="PF09414"/>
    </source>
</evidence>
<evidence type="ECO:0000313" key="3">
    <source>
        <dbReference type="Proteomes" id="UP000593970"/>
    </source>
</evidence>
<proteinExistence type="predicted"/>